<dbReference type="EMBL" id="UINC01200545">
    <property type="protein sequence ID" value="SVE19479.1"/>
    <property type="molecule type" value="Genomic_DNA"/>
</dbReference>
<feature type="non-terminal residue" evidence="1">
    <location>
        <position position="1"/>
    </location>
</feature>
<dbReference type="AlphaFoldDB" id="A0A383BHX9"/>
<dbReference type="EMBL" id="UINC01200545">
    <property type="protein sequence ID" value="SVE19480.1"/>
    <property type="molecule type" value="Genomic_DNA"/>
</dbReference>
<protein>
    <submittedName>
        <fullName evidence="1">Uncharacterized protein</fullName>
    </submittedName>
</protein>
<sequence length="32" mass="3385">VVLRNQRLVSTINVSRVDPFGGASQPTSGVDD</sequence>
<organism evidence="1">
    <name type="scientific">marine metagenome</name>
    <dbReference type="NCBI Taxonomy" id="408172"/>
    <lineage>
        <taxon>unclassified sequences</taxon>
        <taxon>metagenomes</taxon>
        <taxon>ecological metagenomes</taxon>
    </lineage>
</organism>
<name>A0A383BHX9_9ZZZZ</name>
<evidence type="ECO:0000313" key="2">
    <source>
        <dbReference type="EMBL" id="SVE19480.1"/>
    </source>
</evidence>
<proteinExistence type="predicted"/>
<gene>
    <name evidence="1" type="ORF">METZ01_LOCUS472333</name>
    <name evidence="2" type="ORF">METZ01_LOCUS472334</name>
</gene>
<reference evidence="1" key="1">
    <citation type="submission" date="2018-05" db="EMBL/GenBank/DDBJ databases">
        <authorList>
            <person name="Lanie J.A."/>
            <person name="Ng W.-L."/>
            <person name="Kazmierczak K.M."/>
            <person name="Andrzejewski T.M."/>
            <person name="Davidsen T.M."/>
            <person name="Wayne K.J."/>
            <person name="Tettelin H."/>
            <person name="Glass J.I."/>
            <person name="Rusch D."/>
            <person name="Podicherti R."/>
            <person name="Tsui H.-C.T."/>
            <person name="Winkler M.E."/>
        </authorList>
    </citation>
    <scope>NUCLEOTIDE SEQUENCE</scope>
</reference>
<accession>A0A383BHX9</accession>
<evidence type="ECO:0000313" key="1">
    <source>
        <dbReference type="EMBL" id="SVE19479.1"/>
    </source>
</evidence>